<organism evidence="3 4">
    <name type="scientific">Pleomassaria siparia CBS 279.74</name>
    <dbReference type="NCBI Taxonomy" id="1314801"/>
    <lineage>
        <taxon>Eukaryota</taxon>
        <taxon>Fungi</taxon>
        <taxon>Dikarya</taxon>
        <taxon>Ascomycota</taxon>
        <taxon>Pezizomycotina</taxon>
        <taxon>Dothideomycetes</taxon>
        <taxon>Pleosporomycetidae</taxon>
        <taxon>Pleosporales</taxon>
        <taxon>Pleomassariaceae</taxon>
        <taxon>Pleomassaria</taxon>
    </lineage>
</organism>
<evidence type="ECO:0000313" key="4">
    <source>
        <dbReference type="Proteomes" id="UP000799428"/>
    </source>
</evidence>
<evidence type="ECO:0000256" key="1">
    <source>
        <dbReference type="ARBA" id="ARBA00022801"/>
    </source>
</evidence>
<dbReference type="PANTHER" id="PTHR11839">
    <property type="entry name" value="UDP/ADP-SUGAR PYROPHOSPHATASE"/>
    <property type="match status" value="1"/>
</dbReference>
<dbReference type="EMBL" id="MU005766">
    <property type="protein sequence ID" value="KAF2712759.1"/>
    <property type="molecule type" value="Genomic_DNA"/>
</dbReference>
<dbReference type="GO" id="GO:0047631">
    <property type="term" value="F:ADP-ribose diphosphatase activity"/>
    <property type="evidence" value="ECO:0007669"/>
    <property type="project" value="TreeGrafter"/>
</dbReference>
<sequence>MPSDARVDKVEALSGSEAKWIEFHKISWTDQAGTSRIWEAAARKTRGKSGVDAVAIGTIIRHPSRPLSTIIILQYRPPADAICVEFPAGLIDAGETPSEASLRELHEETGYRGKLVHISPTIVSDPGMSSTNMQLATVEVNLDEGDKEPEQALEDGEFIQRVVVPLDELYAKLETYAKEGKKVDARLWHWAAGMQFAKTML</sequence>
<dbReference type="PROSITE" id="PS51462">
    <property type="entry name" value="NUDIX"/>
    <property type="match status" value="1"/>
</dbReference>
<proteinExistence type="predicted"/>
<keyword evidence="4" id="KW-1185">Reference proteome</keyword>
<feature type="domain" description="Nudix hydrolase" evidence="2">
    <location>
        <begin position="51"/>
        <end position="187"/>
    </location>
</feature>
<evidence type="ECO:0000313" key="3">
    <source>
        <dbReference type="EMBL" id="KAF2712759.1"/>
    </source>
</evidence>
<dbReference type="GO" id="GO:0019693">
    <property type="term" value="P:ribose phosphate metabolic process"/>
    <property type="evidence" value="ECO:0007669"/>
    <property type="project" value="TreeGrafter"/>
</dbReference>
<dbReference type="InterPro" id="IPR020476">
    <property type="entry name" value="Nudix_hydrolase"/>
</dbReference>
<dbReference type="Proteomes" id="UP000799428">
    <property type="component" value="Unassembled WGS sequence"/>
</dbReference>
<keyword evidence="1" id="KW-0378">Hydrolase</keyword>
<gene>
    <name evidence="3" type="ORF">K504DRAFT_372245</name>
</gene>
<dbReference type="AlphaFoldDB" id="A0A6G1KIT7"/>
<dbReference type="InterPro" id="IPR000086">
    <property type="entry name" value="NUDIX_hydrolase_dom"/>
</dbReference>
<accession>A0A6G1KIT7</accession>
<dbReference type="CDD" id="cd18888">
    <property type="entry name" value="NUDIX_ADPRase_Nudt5"/>
    <property type="match status" value="1"/>
</dbReference>
<name>A0A6G1KIT7_9PLEO</name>
<dbReference type="GO" id="GO:0005634">
    <property type="term" value="C:nucleus"/>
    <property type="evidence" value="ECO:0007669"/>
    <property type="project" value="TreeGrafter"/>
</dbReference>
<dbReference type="PRINTS" id="PR00502">
    <property type="entry name" value="NUDIXFAMILY"/>
</dbReference>
<reference evidence="3" key="1">
    <citation type="journal article" date="2020" name="Stud. Mycol.">
        <title>101 Dothideomycetes genomes: a test case for predicting lifestyles and emergence of pathogens.</title>
        <authorList>
            <person name="Haridas S."/>
            <person name="Albert R."/>
            <person name="Binder M."/>
            <person name="Bloem J."/>
            <person name="Labutti K."/>
            <person name="Salamov A."/>
            <person name="Andreopoulos B."/>
            <person name="Baker S."/>
            <person name="Barry K."/>
            <person name="Bills G."/>
            <person name="Bluhm B."/>
            <person name="Cannon C."/>
            <person name="Castanera R."/>
            <person name="Culley D."/>
            <person name="Daum C."/>
            <person name="Ezra D."/>
            <person name="Gonzalez J."/>
            <person name="Henrissat B."/>
            <person name="Kuo A."/>
            <person name="Liang C."/>
            <person name="Lipzen A."/>
            <person name="Lutzoni F."/>
            <person name="Magnuson J."/>
            <person name="Mondo S."/>
            <person name="Nolan M."/>
            <person name="Ohm R."/>
            <person name="Pangilinan J."/>
            <person name="Park H.-J."/>
            <person name="Ramirez L."/>
            <person name="Alfaro M."/>
            <person name="Sun H."/>
            <person name="Tritt A."/>
            <person name="Yoshinaga Y."/>
            <person name="Zwiers L.-H."/>
            <person name="Turgeon B."/>
            <person name="Goodwin S."/>
            <person name="Spatafora J."/>
            <person name="Crous P."/>
            <person name="Grigoriev I."/>
        </authorList>
    </citation>
    <scope>NUCLEOTIDE SEQUENCE</scope>
    <source>
        <strain evidence="3">CBS 279.74</strain>
    </source>
</reference>
<protein>
    <recommendedName>
        <fullName evidence="2">Nudix hydrolase domain-containing protein</fullName>
    </recommendedName>
</protein>
<dbReference type="FunFam" id="3.90.79.10:FF:000016">
    <property type="entry name" value="ADP-sugar pyrophosphatase isoform X1"/>
    <property type="match status" value="1"/>
</dbReference>
<dbReference type="InterPro" id="IPR015797">
    <property type="entry name" value="NUDIX_hydrolase-like_dom_sf"/>
</dbReference>
<dbReference type="Gene3D" id="3.90.79.10">
    <property type="entry name" value="Nucleoside Triphosphate Pyrophosphohydrolase"/>
    <property type="match status" value="1"/>
</dbReference>
<evidence type="ECO:0000259" key="2">
    <source>
        <dbReference type="PROSITE" id="PS51462"/>
    </source>
</evidence>
<dbReference type="PANTHER" id="PTHR11839:SF26">
    <property type="entry name" value="ADP-RIBOSE DIPHOSPHATASE"/>
    <property type="match status" value="1"/>
</dbReference>
<dbReference type="OrthoDB" id="10249920at2759"/>
<dbReference type="Pfam" id="PF00293">
    <property type="entry name" value="NUDIX"/>
    <property type="match status" value="1"/>
</dbReference>
<dbReference type="SUPFAM" id="SSF55811">
    <property type="entry name" value="Nudix"/>
    <property type="match status" value="1"/>
</dbReference>
<dbReference type="GO" id="GO:0006753">
    <property type="term" value="P:nucleoside phosphate metabolic process"/>
    <property type="evidence" value="ECO:0007669"/>
    <property type="project" value="TreeGrafter"/>
</dbReference>